<feature type="transmembrane region" description="Helical" evidence="5">
    <location>
        <begin position="111"/>
        <end position="129"/>
    </location>
</feature>
<evidence type="ECO:0000313" key="7">
    <source>
        <dbReference type="Proteomes" id="UP000479526"/>
    </source>
</evidence>
<comment type="subcellular location">
    <subcellularLocation>
        <location evidence="1">Membrane</location>
        <topology evidence="1">Multi-pass membrane protein</topology>
    </subcellularLocation>
</comment>
<feature type="transmembrane region" description="Helical" evidence="5">
    <location>
        <begin position="150"/>
        <end position="170"/>
    </location>
</feature>
<feature type="transmembrane region" description="Helical" evidence="5">
    <location>
        <begin position="176"/>
        <end position="197"/>
    </location>
</feature>
<evidence type="ECO:0000256" key="1">
    <source>
        <dbReference type="ARBA" id="ARBA00004141"/>
    </source>
</evidence>
<feature type="transmembrane region" description="Helical" evidence="5">
    <location>
        <begin position="21"/>
        <end position="38"/>
    </location>
</feature>
<evidence type="ECO:0000256" key="2">
    <source>
        <dbReference type="ARBA" id="ARBA00022692"/>
    </source>
</evidence>
<evidence type="ECO:0000256" key="4">
    <source>
        <dbReference type="ARBA" id="ARBA00023136"/>
    </source>
</evidence>
<dbReference type="InterPro" id="IPR011701">
    <property type="entry name" value="MFS"/>
</dbReference>
<evidence type="ECO:0000313" key="6">
    <source>
        <dbReference type="EMBL" id="NAS20338.1"/>
    </source>
</evidence>
<comment type="caution">
    <text evidence="6">The sequence shown here is derived from an EMBL/GenBank/DDBJ whole genome shotgun (WGS) entry which is preliminary data.</text>
</comment>
<sequence>MASTTHDLLEGRPLISPADRRARVAVALLFLTNGAIFANLMPRYPAIIEALDLSNAQFGLAVAAVPAGSLASGLLAGILIRRLRSSRVAVGGMILTSGFVLLAGLAPSWALLAGALFAVGALDSVVDVAQNTHGLRVQRLYGRSIINSFHAIWSLGAVLGGLMGGGAAALGLSLGLHLTISAVTFVIVNVVAYRFLLPGPEPREPVEASSSDRPAAPAKSVAYGALALLAVIAICGATVEDAGGTWAAVYLSGSLGAAPGIAAFGLVAVVGAQFVGRALGDRFVDRWGQAAVARAGGLLIALGFGLALAFPSVPGTVAGFGLAGFGSATLIPGAMHAADQLPGFRPGTGLTLLSWLLRAGFLLTPPLVGLIADASSLRMGLLVVPVAGIIVVACSGVFRAHEQKVAR</sequence>
<feature type="transmembrane region" description="Helical" evidence="5">
    <location>
        <begin position="58"/>
        <end position="80"/>
    </location>
</feature>
<dbReference type="Gene3D" id="1.20.1250.20">
    <property type="entry name" value="MFS general substrate transporter like domains"/>
    <property type="match status" value="1"/>
</dbReference>
<name>A0A7C9NDT3_9ACTN</name>
<dbReference type="InterPro" id="IPR036259">
    <property type="entry name" value="MFS_trans_sf"/>
</dbReference>
<feature type="transmembrane region" description="Helical" evidence="5">
    <location>
        <begin position="350"/>
        <end position="371"/>
    </location>
</feature>
<keyword evidence="4 5" id="KW-0472">Membrane</keyword>
<feature type="transmembrane region" description="Helical" evidence="5">
    <location>
        <begin position="87"/>
        <end position="105"/>
    </location>
</feature>
<feature type="transmembrane region" description="Helical" evidence="5">
    <location>
        <begin position="291"/>
        <end position="310"/>
    </location>
</feature>
<dbReference type="PANTHER" id="PTHR23514:SF13">
    <property type="entry name" value="INNER MEMBRANE PROTEIN YBJJ"/>
    <property type="match status" value="1"/>
</dbReference>
<dbReference type="AlphaFoldDB" id="A0A7C9NDT3"/>
<gene>
    <name evidence="6" type="ORF">GT755_01410</name>
</gene>
<proteinExistence type="predicted"/>
<dbReference type="PANTHER" id="PTHR23514">
    <property type="entry name" value="BYPASS OF STOP CODON PROTEIN 6"/>
    <property type="match status" value="1"/>
</dbReference>
<dbReference type="CDD" id="cd17393">
    <property type="entry name" value="MFS_MosC_like"/>
    <property type="match status" value="1"/>
</dbReference>
<feature type="transmembrane region" description="Helical" evidence="5">
    <location>
        <begin position="377"/>
        <end position="398"/>
    </location>
</feature>
<evidence type="ECO:0000256" key="3">
    <source>
        <dbReference type="ARBA" id="ARBA00022989"/>
    </source>
</evidence>
<keyword evidence="3 5" id="KW-1133">Transmembrane helix</keyword>
<dbReference type="SUPFAM" id="SSF103473">
    <property type="entry name" value="MFS general substrate transporter"/>
    <property type="match status" value="1"/>
</dbReference>
<dbReference type="EMBL" id="WXEW01000001">
    <property type="protein sequence ID" value="NAS20338.1"/>
    <property type="molecule type" value="Genomic_DNA"/>
</dbReference>
<dbReference type="GO" id="GO:0016020">
    <property type="term" value="C:membrane"/>
    <property type="evidence" value="ECO:0007669"/>
    <property type="project" value="UniProtKB-SubCell"/>
</dbReference>
<keyword evidence="2 5" id="KW-0812">Transmembrane</keyword>
<feature type="transmembrane region" description="Helical" evidence="5">
    <location>
        <begin position="218"/>
        <end position="239"/>
    </location>
</feature>
<dbReference type="InterPro" id="IPR051788">
    <property type="entry name" value="MFS_Transporter"/>
</dbReference>
<feature type="transmembrane region" description="Helical" evidence="5">
    <location>
        <begin position="259"/>
        <end position="279"/>
    </location>
</feature>
<dbReference type="GO" id="GO:0022857">
    <property type="term" value="F:transmembrane transporter activity"/>
    <property type="evidence" value="ECO:0007669"/>
    <property type="project" value="InterPro"/>
</dbReference>
<reference evidence="6 7" key="1">
    <citation type="submission" date="2020-01" db="EMBL/GenBank/DDBJ databases">
        <title>Herbidospora sp. NEAU-GS84 nov., a novel actinomycete isolated from soil.</title>
        <authorList>
            <person name="Han L."/>
        </authorList>
    </citation>
    <scope>NUCLEOTIDE SEQUENCE [LARGE SCALE GENOMIC DNA]</scope>
    <source>
        <strain evidence="6 7">NEAU-GS84</strain>
    </source>
</reference>
<dbReference type="Proteomes" id="UP000479526">
    <property type="component" value="Unassembled WGS sequence"/>
</dbReference>
<protein>
    <submittedName>
        <fullName evidence="6">MFS transporter</fullName>
    </submittedName>
</protein>
<keyword evidence="7" id="KW-1185">Reference proteome</keyword>
<feature type="transmembrane region" description="Helical" evidence="5">
    <location>
        <begin position="316"/>
        <end position="338"/>
    </location>
</feature>
<dbReference type="Pfam" id="PF07690">
    <property type="entry name" value="MFS_1"/>
    <property type="match status" value="1"/>
</dbReference>
<organism evidence="6 7">
    <name type="scientific">Herbidospora solisilvae</name>
    <dbReference type="NCBI Taxonomy" id="2696284"/>
    <lineage>
        <taxon>Bacteria</taxon>
        <taxon>Bacillati</taxon>
        <taxon>Actinomycetota</taxon>
        <taxon>Actinomycetes</taxon>
        <taxon>Streptosporangiales</taxon>
        <taxon>Streptosporangiaceae</taxon>
        <taxon>Herbidospora</taxon>
    </lineage>
</organism>
<accession>A0A7C9NDT3</accession>
<evidence type="ECO:0000256" key="5">
    <source>
        <dbReference type="SAM" id="Phobius"/>
    </source>
</evidence>